<feature type="binding site" evidence="3">
    <location>
        <position position="152"/>
    </location>
    <ligand>
        <name>Mn(2+)</name>
        <dbReference type="ChEBI" id="CHEBI:29035"/>
        <label>1</label>
    </ligand>
</feature>
<feature type="binding site" evidence="3">
    <location>
        <position position="154"/>
    </location>
    <ligand>
        <name>Mn(2+)</name>
        <dbReference type="ChEBI" id="CHEBI:29035"/>
        <label>1</label>
    </ligand>
</feature>
<evidence type="ECO:0000313" key="6">
    <source>
        <dbReference type="Proteomes" id="UP000295254"/>
    </source>
</evidence>
<dbReference type="GO" id="GO:0033389">
    <property type="term" value="P:putrescine biosynthetic process from arginine, via agmatine"/>
    <property type="evidence" value="ECO:0007669"/>
    <property type="project" value="TreeGrafter"/>
</dbReference>
<reference evidence="6" key="1">
    <citation type="journal article" date="2019" name="bioRxiv">
        <title>Bacterially produced spermidine induces plant systemic susceptibility to pathogens.</title>
        <authorList>
            <person name="Melnyk R.A."/>
            <person name="Beskrovnaya P.A."/>
            <person name="Liu Z."/>
            <person name="Song Y."/>
            <person name="Haney C.H."/>
        </authorList>
    </citation>
    <scope>NUCLEOTIDE SEQUENCE [LARGE SCALE GENOMIC DNA]</scope>
    <source>
        <strain evidence="6">Dha-51</strain>
    </source>
</reference>
<feature type="binding site" evidence="3">
    <location>
        <position position="127"/>
    </location>
    <ligand>
        <name>Mn(2+)</name>
        <dbReference type="ChEBI" id="CHEBI:29035"/>
        <label>1</label>
    </ligand>
</feature>
<name>A0A1H2NQS3_PSEVA</name>
<keyword evidence="2" id="KW-0378">Hydrolase</keyword>
<comment type="caution">
    <text evidence="5">The sequence shown here is derived from an EMBL/GenBank/DDBJ whole genome shotgun (WGS) entry which is preliminary data.</text>
</comment>
<comment type="cofactor">
    <cofactor evidence="3">
        <name>Mn(2+)</name>
        <dbReference type="ChEBI" id="CHEBI:29035"/>
    </cofactor>
    <text evidence="3">Binds 2 manganese ions per subunit.</text>
</comment>
<dbReference type="STRING" id="95300.SAMN05216558_2723"/>
<dbReference type="GO" id="GO:0008783">
    <property type="term" value="F:agmatinase activity"/>
    <property type="evidence" value="ECO:0007669"/>
    <property type="project" value="TreeGrafter"/>
</dbReference>
<dbReference type="PANTHER" id="PTHR11358">
    <property type="entry name" value="ARGINASE/AGMATINASE"/>
    <property type="match status" value="1"/>
</dbReference>
<dbReference type="Proteomes" id="UP000295254">
    <property type="component" value="Unassembled WGS sequence"/>
</dbReference>
<accession>A0A1H2NQS3</accession>
<dbReference type="PANTHER" id="PTHR11358:SF26">
    <property type="entry name" value="GUANIDINO ACID HYDROLASE, MITOCHONDRIAL"/>
    <property type="match status" value="1"/>
</dbReference>
<dbReference type="Gene3D" id="3.40.800.10">
    <property type="entry name" value="Ureohydrolase domain"/>
    <property type="match status" value="1"/>
</dbReference>
<protein>
    <submittedName>
        <fullName evidence="5">Arginase</fullName>
    </submittedName>
</protein>
<evidence type="ECO:0000313" key="5">
    <source>
        <dbReference type="EMBL" id="TDB64303.1"/>
    </source>
</evidence>
<dbReference type="AlphaFoldDB" id="A0A1H2NQS3"/>
<sequence>MNMQTTQAPVRPFLNWPIATVARARPTQVALLGLPHSEPYPGNPHPNDQARAPDAIRWQSGQFCDGQEHWDFDLGAELSSVLPAHCVDFGNMPWTNGSYDEHALQVTELLASLWGDGAQVFILGGDHGVTIPALDALAVLQTPVHILHIDAHLDWRAEVSGVRRGYSSPLRWASEKPWICGMTQIGMRGTGSARREEFLAAQEYGSRIFTAEQIHACGIEPVLATIPQGAAVYITVDADGLDPSGMPGVLAPSPGGLRFEQIAPLLRAVSQKCKVVGMDVVEVAPSFDASNAMTCIIAGRMILNVLGASWGNAGAYRDRK</sequence>
<dbReference type="InterPro" id="IPR023696">
    <property type="entry name" value="Ureohydrolase_dom_sf"/>
</dbReference>
<dbReference type="RefSeq" id="WP_093222947.1">
    <property type="nucleotide sequence ID" value="NZ_LT629803.1"/>
</dbReference>
<evidence type="ECO:0000256" key="3">
    <source>
        <dbReference type="PIRSR" id="PIRSR036979-1"/>
    </source>
</evidence>
<gene>
    <name evidence="5" type="ORF">EIY72_11805</name>
</gene>
<feature type="binding site" evidence="3">
    <location>
        <position position="150"/>
    </location>
    <ligand>
        <name>Mn(2+)</name>
        <dbReference type="ChEBI" id="CHEBI:29035"/>
        <label>1</label>
    </ligand>
</feature>
<proteinExistence type="inferred from homology"/>
<dbReference type="EMBL" id="RRZK01000011">
    <property type="protein sequence ID" value="TDB64303.1"/>
    <property type="molecule type" value="Genomic_DNA"/>
</dbReference>
<dbReference type="InterPro" id="IPR006035">
    <property type="entry name" value="Ureohydrolase"/>
</dbReference>
<organism evidence="5 6">
    <name type="scientific">Pseudomonas vancouverensis</name>
    <dbReference type="NCBI Taxonomy" id="95300"/>
    <lineage>
        <taxon>Bacteria</taxon>
        <taxon>Pseudomonadati</taxon>
        <taxon>Pseudomonadota</taxon>
        <taxon>Gammaproteobacteria</taxon>
        <taxon>Pseudomonadales</taxon>
        <taxon>Pseudomonadaceae</taxon>
        <taxon>Pseudomonas</taxon>
    </lineage>
</organism>
<dbReference type="GO" id="GO:0046872">
    <property type="term" value="F:metal ion binding"/>
    <property type="evidence" value="ECO:0007669"/>
    <property type="project" value="UniProtKB-KW"/>
</dbReference>
<dbReference type="OrthoDB" id="9789727at2"/>
<feature type="binding site" evidence="3">
    <location>
        <position position="239"/>
    </location>
    <ligand>
        <name>Mn(2+)</name>
        <dbReference type="ChEBI" id="CHEBI:29035"/>
        <label>1</label>
    </ligand>
</feature>
<dbReference type="PROSITE" id="PS51409">
    <property type="entry name" value="ARGINASE_2"/>
    <property type="match status" value="1"/>
</dbReference>
<keyword evidence="1 3" id="KW-0479">Metal-binding</keyword>
<evidence type="ECO:0000256" key="4">
    <source>
        <dbReference type="PROSITE-ProRule" id="PRU00742"/>
    </source>
</evidence>
<evidence type="ECO:0000256" key="1">
    <source>
        <dbReference type="ARBA" id="ARBA00022723"/>
    </source>
</evidence>
<dbReference type="SUPFAM" id="SSF52768">
    <property type="entry name" value="Arginase/deacetylase"/>
    <property type="match status" value="1"/>
</dbReference>
<keyword evidence="6" id="KW-1185">Reference proteome</keyword>
<dbReference type="Pfam" id="PF00491">
    <property type="entry name" value="Arginase"/>
    <property type="match status" value="1"/>
</dbReference>
<keyword evidence="3" id="KW-0464">Manganese</keyword>
<comment type="similarity">
    <text evidence="4">Belongs to the arginase family.</text>
</comment>
<feature type="binding site" evidence="3">
    <location>
        <position position="237"/>
    </location>
    <ligand>
        <name>Mn(2+)</name>
        <dbReference type="ChEBI" id="CHEBI:29035"/>
        <label>1</label>
    </ligand>
</feature>
<dbReference type="PIRSF" id="PIRSF036979">
    <property type="entry name" value="Arginase"/>
    <property type="match status" value="1"/>
</dbReference>
<evidence type="ECO:0000256" key="2">
    <source>
        <dbReference type="ARBA" id="ARBA00022801"/>
    </source>
</evidence>